<proteinExistence type="predicted"/>
<accession>A0A0P8ZHZ8</accession>
<organism evidence="1 2">
    <name type="scientific">Drosophila ananassae</name>
    <name type="common">Fruit fly</name>
    <dbReference type="NCBI Taxonomy" id="7217"/>
    <lineage>
        <taxon>Eukaryota</taxon>
        <taxon>Metazoa</taxon>
        <taxon>Ecdysozoa</taxon>
        <taxon>Arthropoda</taxon>
        <taxon>Hexapoda</taxon>
        <taxon>Insecta</taxon>
        <taxon>Pterygota</taxon>
        <taxon>Neoptera</taxon>
        <taxon>Endopterygota</taxon>
        <taxon>Diptera</taxon>
        <taxon>Brachycera</taxon>
        <taxon>Muscomorpha</taxon>
        <taxon>Ephydroidea</taxon>
        <taxon>Drosophilidae</taxon>
        <taxon>Drosophila</taxon>
        <taxon>Sophophora</taxon>
    </lineage>
</organism>
<dbReference type="EMBL" id="CH902624">
    <property type="protein sequence ID" value="KPU74330.1"/>
    <property type="molecule type" value="Genomic_DNA"/>
</dbReference>
<protein>
    <submittedName>
        <fullName evidence="1">Uncharacterized protein, isoform A</fullName>
    </submittedName>
</protein>
<reference evidence="1 2" key="1">
    <citation type="journal article" date="2007" name="Nature">
        <title>Evolution of genes and genomes on the Drosophila phylogeny.</title>
        <authorList>
            <consortium name="Drosophila 12 Genomes Consortium"/>
            <person name="Clark A.G."/>
            <person name="Eisen M.B."/>
            <person name="Smith D.R."/>
            <person name="Bergman C.M."/>
            <person name="Oliver B."/>
            <person name="Markow T.A."/>
            <person name="Kaufman T.C."/>
            <person name="Kellis M."/>
            <person name="Gelbart W."/>
            <person name="Iyer V.N."/>
            <person name="Pollard D.A."/>
            <person name="Sackton T.B."/>
            <person name="Larracuente A.M."/>
            <person name="Singh N.D."/>
            <person name="Abad J.P."/>
            <person name="Abt D.N."/>
            <person name="Adryan B."/>
            <person name="Aguade M."/>
            <person name="Akashi H."/>
            <person name="Anderson W.W."/>
            <person name="Aquadro C.F."/>
            <person name="Ardell D.H."/>
            <person name="Arguello R."/>
            <person name="Artieri C.G."/>
            <person name="Barbash D.A."/>
            <person name="Barker D."/>
            <person name="Barsanti P."/>
            <person name="Batterham P."/>
            <person name="Batzoglou S."/>
            <person name="Begun D."/>
            <person name="Bhutkar A."/>
            <person name="Blanco E."/>
            <person name="Bosak S.A."/>
            <person name="Bradley R.K."/>
            <person name="Brand A.D."/>
            <person name="Brent M.R."/>
            <person name="Brooks A.N."/>
            <person name="Brown R.H."/>
            <person name="Butlin R.K."/>
            <person name="Caggese C."/>
            <person name="Calvi B.R."/>
            <person name="Bernardo de Carvalho A."/>
            <person name="Caspi A."/>
            <person name="Castrezana S."/>
            <person name="Celniker S.E."/>
            <person name="Chang J.L."/>
            <person name="Chapple C."/>
            <person name="Chatterji S."/>
            <person name="Chinwalla A."/>
            <person name="Civetta A."/>
            <person name="Clifton S.W."/>
            <person name="Comeron J.M."/>
            <person name="Costello J.C."/>
            <person name="Coyne J.A."/>
            <person name="Daub J."/>
            <person name="David R.G."/>
            <person name="Delcher A.L."/>
            <person name="Delehaunty K."/>
            <person name="Do C.B."/>
            <person name="Ebling H."/>
            <person name="Edwards K."/>
            <person name="Eickbush T."/>
            <person name="Evans J.D."/>
            <person name="Filipski A."/>
            <person name="Findeiss S."/>
            <person name="Freyhult E."/>
            <person name="Fulton L."/>
            <person name="Fulton R."/>
            <person name="Garcia A.C."/>
            <person name="Gardiner A."/>
            <person name="Garfield D.A."/>
            <person name="Garvin B.E."/>
            <person name="Gibson G."/>
            <person name="Gilbert D."/>
            <person name="Gnerre S."/>
            <person name="Godfrey J."/>
            <person name="Good R."/>
            <person name="Gotea V."/>
            <person name="Gravely B."/>
            <person name="Greenberg A.J."/>
            <person name="Griffiths-Jones S."/>
            <person name="Gross S."/>
            <person name="Guigo R."/>
            <person name="Gustafson E.A."/>
            <person name="Haerty W."/>
            <person name="Hahn M.W."/>
            <person name="Halligan D.L."/>
            <person name="Halpern A.L."/>
            <person name="Halter G.M."/>
            <person name="Han M.V."/>
            <person name="Heger A."/>
            <person name="Hillier L."/>
            <person name="Hinrichs A.S."/>
            <person name="Holmes I."/>
            <person name="Hoskins R.A."/>
            <person name="Hubisz M.J."/>
            <person name="Hultmark D."/>
            <person name="Huntley M.A."/>
            <person name="Jaffe D.B."/>
            <person name="Jagadeeshan S."/>
            <person name="Jeck W.R."/>
            <person name="Johnson J."/>
            <person name="Jones C.D."/>
            <person name="Jordan W.C."/>
            <person name="Karpen G.H."/>
            <person name="Kataoka E."/>
            <person name="Keightley P.D."/>
            <person name="Kheradpour P."/>
            <person name="Kirkness E.F."/>
            <person name="Koerich L.B."/>
            <person name="Kristiansen K."/>
            <person name="Kudrna D."/>
            <person name="Kulathinal R.J."/>
            <person name="Kumar S."/>
            <person name="Kwok R."/>
            <person name="Lander E."/>
            <person name="Langley C.H."/>
            <person name="Lapoint R."/>
            <person name="Lazzaro B.P."/>
            <person name="Lee S.J."/>
            <person name="Levesque L."/>
            <person name="Li R."/>
            <person name="Lin C.F."/>
            <person name="Lin M.F."/>
            <person name="Lindblad-Toh K."/>
            <person name="Llopart A."/>
            <person name="Long M."/>
            <person name="Low L."/>
            <person name="Lozovsky E."/>
            <person name="Lu J."/>
            <person name="Luo M."/>
            <person name="Machado C.A."/>
            <person name="Makalowski W."/>
            <person name="Marzo M."/>
            <person name="Matsuda M."/>
            <person name="Matzkin L."/>
            <person name="McAllister B."/>
            <person name="McBride C.S."/>
            <person name="McKernan B."/>
            <person name="McKernan K."/>
            <person name="Mendez-Lago M."/>
            <person name="Minx P."/>
            <person name="Mollenhauer M.U."/>
            <person name="Montooth K."/>
            <person name="Mount S.M."/>
            <person name="Mu X."/>
            <person name="Myers E."/>
            <person name="Negre B."/>
            <person name="Newfeld S."/>
            <person name="Nielsen R."/>
            <person name="Noor M.A."/>
            <person name="O'Grady P."/>
            <person name="Pachter L."/>
            <person name="Papaceit M."/>
            <person name="Parisi M.J."/>
            <person name="Parisi M."/>
            <person name="Parts L."/>
            <person name="Pedersen J.S."/>
            <person name="Pesole G."/>
            <person name="Phillippy A.M."/>
            <person name="Ponting C.P."/>
            <person name="Pop M."/>
            <person name="Porcelli D."/>
            <person name="Powell J.R."/>
            <person name="Prohaska S."/>
            <person name="Pruitt K."/>
            <person name="Puig M."/>
            <person name="Quesneville H."/>
            <person name="Ram K.R."/>
            <person name="Rand D."/>
            <person name="Rasmussen M.D."/>
            <person name="Reed L.K."/>
            <person name="Reenan R."/>
            <person name="Reily A."/>
            <person name="Remington K.A."/>
            <person name="Rieger T.T."/>
            <person name="Ritchie M.G."/>
            <person name="Robin C."/>
            <person name="Rogers Y.H."/>
            <person name="Rohde C."/>
            <person name="Rozas J."/>
            <person name="Rubenfield M.J."/>
            <person name="Ruiz A."/>
            <person name="Russo S."/>
            <person name="Salzberg S.L."/>
            <person name="Sanchez-Gracia A."/>
            <person name="Saranga D.J."/>
            <person name="Sato H."/>
            <person name="Schaeffer S.W."/>
            <person name="Schatz M.C."/>
            <person name="Schlenke T."/>
            <person name="Schwartz R."/>
            <person name="Segarra C."/>
            <person name="Singh R.S."/>
            <person name="Sirot L."/>
            <person name="Sirota M."/>
            <person name="Sisneros N.B."/>
            <person name="Smith C.D."/>
            <person name="Smith T.F."/>
            <person name="Spieth J."/>
            <person name="Stage D.E."/>
            <person name="Stark A."/>
            <person name="Stephan W."/>
            <person name="Strausberg R.L."/>
            <person name="Strempel S."/>
            <person name="Sturgill D."/>
            <person name="Sutton G."/>
            <person name="Sutton G.G."/>
            <person name="Tao W."/>
            <person name="Teichmann S."/>
            <person name="Tobari Y.N."/>
            <person name="Tomimura Y."/>
            <person name="Tsolas J.M."/>
            <person name="Valente V.L."/>
            <person name="Venter E."/>
            <person name="Venter J.C."/>
            <person name="Vicario S."/>
            <person name="Vieira F.G."/>
            <person name="Vilella A.J."/>
            <person name="Villasante A."/>
            <person name="Walenz B."/>
            <person name="Wang J."/>
            <person name="Wasserman M."/>
            <person name="Watts T."/>
            <person name="Wilson D."/>
            <person name="Wilson R.K."/>
            <person name="Wing R.A."/>
            <person name="Wolfner M.F."/>
            <person name="Wong A."/>
            <person name="Wong G.K."/>
            <person name="Wu C.I."/>
            <person name="Wu G."/>
            <person name="Yamamoto D."/>
            <person name="Yang H.P."/>
            <person name="Yang S.P."/>
            <person name="Yorke J.A."/>
            <person name="Yoshida K."/>
            <person name="Zdobnov E."/>
            <person name="Zhang P."/>
            <person name="Zhang Y."/>
            <person name="Zimin A.V."/>
            <person name="Baldwin J."/>
            <person name="Abdouelleil A."/>
            <person name="Abdulkadir J."/>
            <person name="Abebe A."/>
            <person name="Abera B."/>
            <person name="Abreu J."/>
            <person name="Acer S.C."/>
            <person name="Aftuck L."/>
            <person name="Alexander A."/>
            <person name="An P."/>
            <person name="Anderson E."/>
            <person name="Anderson S."/>
            <person name="Arachi H."/>
            <person name="Azer M."/>
            <person name="Bachantsang P."/>
            <person name="Barry A."/>
            <person name="Bayul T."/>
            <person name="Berlin A."/>
            <person name="Bessette D."/>
            <person name="Bloom T."/>
            <person name="Blye J."/>
            <person name="Boguslavskiy L."/>
            <person name="Bonnet C."/>
            <person name="Boukhgalter B."/>
            <person name="Bourzgui I."/>
            <person name="Brown A."/>
            <person name="Cahill P."/>
            <person name="Channer S."/>
            <person name="Cheshatsang Y."/>
            <person name="Chuda L."/>
            <person name="Citroen M."/>
            <person name="Collymore A."/>
            <person name="Cooke P."/>
            <person name="Costello M."/>
            <person name="D'Aco K."/>
            <person name="Daza R."/>
            <person name="De Haan G."/>
            <person name="DeGray S."/>
            <person name="DeMaso C."/>
            <person name="Dhargay N."/>
            <person name="Dooley K."/>
            <person name="Dooley E."/>
            <person name="Doricent M."/>
            <person name="Dorje P."/>
            <person name="Dorjee K."/>
            <person name="Dupes A."/>
            <person name="Elong R."/>
            <person name="Falk J."/>
            <person name="Farina A."/>
            <person name="Faro S."/>
            <person name="Ferguson D."/>
            <person name="Fisher S."/>
            <person name="Foley C.D."/>
            <person name="Franke A."/>
            <person name="Friedrich D."/>
            <person name="Gadbois L."/>
            <person name="Gearin G."/>
            <person name="Gearin C.R."/>
            <person name="Giannoukos G."/>
            <person name="Goode T."/>
            <person name="Graham J."/>
            <person name="Grandbois E."/>
            <person name="Grewal S."/>
            <person name="Gyaltsen K."/>
            <person name="Hafez N."/>
            <person name="Hagos B."/>
            <person name="Hall J."/>
            <person name="Henson C."/>
            <person name="Hollinger A."/>
            <person name="Honan T."/>
            <person name="Huard M.D."/>
            <person name="Hughes L."/>
            <person name="Hurhula B."/>
            <person name="Husby M.E."/>
            <person name="Kamat A."/>
            <person name="Kanga B."/>
            <person name="Kashin S."/>
            <person name="Khazanovich D."/>
            <person name="Kisner P."/>
            <person name="Lance K."/>
            <person name="Lara M."/>
            <person name="Lee W."/>
            <person name="Lennon N."/>
            <person name="Letendre F."/>
            <person name="LeVine R."/>
            <person name="Lipovsky A."/>
            <person name="Liu X."/>
            <person name="Liu J."/>
            <person name="Liu S."/>
            <person name="Lokyitsang T."/>
            <person name="Lokyitsang Y."/>
            <person name="Lubonja R."/>
            <person name="Lui A."/>
            <person name="MacDonald P."/>
            <person name="Magnisalis V."/>
            <person name="Maru K."/>
            <person name="Matthews C."/>
            <person name="McCusker W."/>
            <person name="McDonough S."/>
            <person name="Mehta T."/>
            <person name="Meldrim J."/>
            <person name="Meneus L."/>
            <person name="Mihai O."/>
            <person name="Mihalev A."/>
            <person name="Mihova T."/>
            <person name="Mittelman R."/>
            <person name="Mlenga V."/>
            <person name="Montmayeur A."/>
            <person name="Mulrain L."/>
            <person name="Navidi A."/>
            <person name="Naylor J."/>
            <person name="Negash T."/>
            <person name="Nguyen T."/>
            <person name="Nguyen N."/>
            <person name="Nicol R."/>
            <person name="Norbu C."/>
            <person name="Norbu N."/>
            <person name="Novod N."/>
            <person name="O'Neill B."/>
            <person name="Osman S."/>
            <person name="Markiewicz E."/>
            <person name="Oyono O.L."/>
            <person name="Patti C."/>
            <person name="Phunkhang P."/>
            <person name="Pierre F."/>
            <person name="Priest M."/>
            <person name="Raghuraman S."/>
            <person name="Rege F."/>
            <person name="Reyes R."/>
            <person name="Rise C."/>
            <person name="Rogov P."/>
            <person name="Ross K."/>
            <person name="Ryan E."/>
            <person name="Settipalli S."/>
            <person name="Shea T."/>
            <person name="Sherpa N."/>
            <person name="Shi L."/>
            <person name="Shih D."/>
            <person name="Sparrow T."/>
            <person name="Spaulding J."/>
            <person name="Stalker J."/>
            <person name="Stange-Thomann N."/>
            <person name="Stavropoulos S."/>
            <person name="Stone C."/>
            <person name="Strader C."/>
            <person name="Tesfaye S."/>
            <person name="Thomson T."/>
            <person name="Thoulutsang Y."/>
            <person name="Thoulutsang D."/>
            <person name="Topham K."/>
            <person name="Topping I."/>
            <person name="Tsamla T."/>
            <person name="Vassiliev H."/>
            <person name="Vo A."/>
            <person name="Wangchuk T."/>
            <person name="Wangdi T."/>
            <person name="Weiand M."/>
            <person name="Wilkinson J."/>
            <person name="Wilson A."/>
            <person name="Yadav S."/>
            <person name="Young G."/>
            <person name="Yu Q."/>
            <person name="Zembek L."/>
            <person name="Zhong D."/>
            <person name="Zimmer A."/>
            <person name="Zwirko Z."/>
            <person name="Jaffe D.B."/>
            <person name="Alvarez P."/>
            <person name="Brockman W."/>
            <person name="Butler J."/>
            <person name="Chin C."/>
            <person name="Gnerre S."/>
            <person name="Grabherr M."/>
            <person name="Kleber M."/>
            <person name="Mauceli E."/>
            <person name="MacCallum I."/>
        </authorList>
    </citation>
    <scope>NUCLEOTIDE SEQUENCE [LARGE SCALE GENOMIC DNA]</scope>
    <source>
        <strain evidence="2">Tucson 14024-0371.13</strain>
    </source>
</reference>
<evidence type="ECO:0000313" key="1">
    <source>
        <dbReference type="EMBL" id="KPU74330.1"/>
    </source>
</evidence>
<dbReference type="AlphaFoldDB" id="A0A0P8ZHZ8"/>
<keyword evidence="2" id="KW-1185">Reference proteome</keyword>
<dbReference type="Proteomes" id="UP000007801">
    <property type="component" value="Unassembled WGS sequence"/>
</dbReference>
<sequence>MMWLHMRRLMILRKSFLLRRSRTNGTCSPLSIWHSRSTRIKPTINFIRDNDQTEYAFKDLLEDLDVSSSDDSDEFDEYDDHYAYVINQKGSRGLFFHNLMYGEIS</sequence>
<name>A0A0P8ZHZ8_DROAN</name>
<gene>
    <name evidence="1" type="primary">Dana\GF27945</name>
    <name evidence="1" type="ORF">GF27945</name>
</gene>
<evidence type="ECO:0000313" key="2">
    <source>
        <dbReference type="Proteomes" id="UP000007801"/>
    </source>
</evidence>